<feature type="domain" description="Glycoside hydrolase family 38 central" evidence="5">
    <location>
        <begin position="271"/>
        <end position="348"/>
    </location>
</feature>
<dbReference type="EMBL" id="JANQBD010000018">
    <property type="protein sequence ID" value="MCR8634130.1"/>
    <property type="molecule type" value="Genomic_DNA"/>
</dbReference>
<protein>
    <recommendedName>
        <fullName evidence="5">Glycoside hydrolase family 38 central domain-containing protein</fullName>
    </recommendedName>
</protein>
<gene>
    <name evidence="6" type="ORF">NV381_23345</name>
</gene>
<dbReference type="InterPro" id="IPR011682">
    <property type="entry name" value="Glyco_hydro_38_C"/>
</dbReference>
<dbReference type="InterPro" id="IPR028995">
    <property type="entry name" value="Glyco_hydro_57/38_cen_sf"/>
</dbReference>
<dbReference type="SUPFAM" id="SSF88688">
    <property type="entry name" value="Families 57/38 glycoside transferase middle domain"/>
    <property type="match status" value="1"/>
</dbReference>
<keyword evidence="4" id="KW-0326">Glycosidase</keyword>
<dbReference type="Pfam" id="PF07748">
    <property type="entry name" value="Glyco_hydro_38C"/>
    <property type="match status" value="1"/>
</dbReference>
<comment type="caution">
    <text evidence="6">The sequence shown here is derived from an EMBL/GenBank/DDBJ whole genome shotgun (WGS) entry which is preliminary data.</text>
</comment>
<keyword evidence="3" id="KW-0378">Hydrolase</keyword>
<proteinExistence type="inferred from homology"/>
<evidence type="ECO:0000256" key="4">
    <source>
        <dbReference type="ARBA" id="ARBA00023295"/>
    </source>
</evidence>
<evidence type="ECO:0000256" key="3">
    <source>
        <dbReference type="ARBA" id="ARBA00022801"/>
    </source>
</evidence>
<dbReference type="InterPro" id="IPR011330">
    <property type="entry name" value="Glyco_hydro/deAcase_b/a-brl"/>
</dbReference>
<sequence length="823" mass="93689">MKSEGSKVHLIGNAHLDPVWLWRWQEGYAEIKATFRSALDRLEEFPDFVFTCACAAYYKWVEENAPEMFAEIRQRVAEGRWVITGGWWIQPDCNLPSGESFARHGLYGQRYFLEKFGVMARVGYNVDSFGHHGMMPQLLKQCGMDYYLFMRPEAHEKQLPSDLFWWESEDGSRVMTFRLSDSYGNWAENGLEGKITRHKERAEADGHAYMSFYGVGNHGGGPTVANLRLIKEIREQHGLEAIQLSSPNRYFEEMVRFNPPVPVIKDEMQRHAVGCYSTHSESKASNRRSEHRLLSAEKFSSYANLLLGLPYPTEPIKQAWENVMFNQFHDIMGGCSIKEAFEDVREFYGEALSLGAKSLNAALQKLSWSIDTMKPEVKSLSKDKDWQLWEQDDLGTPLVVFNPLSWEVVAPLHINRKLASVTDESGEPLSIQEVRASRTNAKDKWDTMITARIPAFGYRVYWVYRDKEAQPPALIGAVQVEAYALENNKIRMELDPETGYIQRLFDKNANRDVFNGSGAVPVVINELHSDTWGHGLSQYRDEIGRFADAEVKVLETGPLRGTIRVTSRYKGSVLRQDISLSHDSSDIQVRVKLDWREQHAMLKLAFPVNVEQPRAVSEIPYGFIERSAVGDEVPGQQWVDISGIEAQSTYGMALLNDSKYSYDVLGNELRMTVVRSPIYADHFGERDDHVEYMDQGVHEFAYTLSPHTGDWRDSGIVRKAYELNVPLLQIWETYHKGILPQAAEGIIISSNHVVASAFKPAESGDGWIVRCYETSGRETEAVIAVPALKREWSCKFGKCEIKTFLIPSDPEAAVKEVNFIEIE</sequence>
<evidence type="ECO:0000256" key="1">
    <source>
        <dbReference type="ARBA" id="ARBA00009792"/>
    </source>
</evidence>
<dbReference type="Pfam" id="PF01074">
    <property type="entry name" value="Glyco_hydro_38N"/>
    <property type="match status" value="1"/>
</dbReference>
<evidence type="ECO:0000259" key="5">
    <source>
        <dbReference type="SMART" id="SM00872"/>
    </source>
</evidence>
<comment type="similarity">
    <text evidence="1">Belongs to the glycosyl hydrolase 38 family.</text>
</comment>
<evidence type="ECO:0000313" key="6">
    <source>
        <dbReference type="EMBL" id="MCR8634130.1"/>
    </source>
</evidence>
<dbReference type="InterPro" id="IPR013780">
    <property type="entry name" value="Glyco_hydro_b"/>
</dbReference>
<reference evidence="6 7" key="1">
    <citation type="submission" date="2022-08" db="EMBL/GenBank/DDBJ databases">
        <title>Paenibacillus endoradicis sp. nov., Paenibacillus radicibacter sp. nov and Paenibacillus pararadicis sp. nov., three cold-adapted plant growth-promoting bacteria isolated from root of Larix gmelinii in Great Khingan.</title>
        <authorList>
            <person name="Xue H."/>
        </authorList>
    </citation>
    <scope>NUCLEOTIDE SEQUENCE [LARGE SCALE GENOMIC DNA]</scope>
    <source>
        <strain evidence="6 7">N5-1-1-5</strain>
    </source>
</reference>
<dbReference type="InterPro" id="IPR000602">
    <property type="entry name" value="Glyco_hydro_38_N"/>
</dbReference>
<accession>A0ABT1YN23</accession>
<keyword evidence="7" id="KW-1185">Reference proteome</keyword>
<dbReference type="RefSeq" id="WP_258215694.1">
    <property type="nucleotide sequence ID" value="NZ_JANQBD010000018.1"/>
</dbReference>
<dbReference type="SUPFAM" id="SSF88713">
    <property type="entry name" value="Glycoside hydrolase/deacetylase"/>
    <property type="match status" value="1"/>
</dbReference>
<dbReference type="Pfam" id="PF17677">
    <property type="entry name" value="Glyco_hydro38C2"/>
    <property type="match status" value="1"/>
</dbReference>
<dbReference type="PANTHER" id="PTHR46017">
    <property type="entry name" value="ALPHA-MANNOSIDASE 2C1"/>
    <property type="match status" value="1"/>
</dbReference>
<dbReference type="SMART" id="SM00872">
    <property type="entry name" value="Alpha-mann_mid"/>
    <property type="match status" value="1"/>
</dbReference>
<dbReference type="InterPro" id="IPR041147">
    <property type="entry name" value="GH38_C"/>
</dbReference>
<dbReference type="PANTHER" id="PTHR46017:SF1">
    <property type="entry name" value="ALPHA-MANNOSIDASE 2C1"/>
    <property type="match status" value="1"/>
</dbReference>
<dbReference type="CDD" id="cd10789">
    <property type="entry name" value="GH38N_AMII_ER_cytosolic"/>
    <property type="match status" value="1"/>
</dbReference>
<dbReference type="Gene3D" id="2.70.98.30">
    <property type="entry name" value="Golgi alpha-mannosidase II, domain 4"/>
    <property type="match status" value="1"/>
</dbReference>
<dbReference type="Gene3D" id="3.20.110.10">
    <property type="entry name" value="Glycoside hydrolase 38, N terminal domain"/>
    <property type="match status" value="1"/>
</dbReference>
<dbReference type="InterPro" id="IPR027291">
    <property type="entry name" value="Glyco_hydro_38_N_sf"/>
</dbReference>
<dbReference type="InterPro" id="IPR037094">
    <property type="entry name" value="Glyco_hydro_38_cen_sf"/>
</dbReference>
<dbReference type="InterPro" id="IPR011013">
    <property type="entry name" value="Gal_mutarotase_sf_dom"/>
</dbReference>
<organism evidence="6 7">
    <name type="scientific">Paenibacillus radicis</name>
    <name type="common">ex Xue et al. 2023</name>
    <dbReference type="NCBI Taxonomy" id="2972489"/>
    <lineage>
        <taxon>Bacteria</taxon>
        <taxon>Bacillati</taxon>
        <taxon>Bacillota</taxon>
        <taxon>Bacilli</taxon>
        <taxon>Bacillales</taxon>
        <taxon>Paenibacillaceae</taxon>
        <taxon>Paenibacillus</taxon>
    </lineage>
</organism>
<keyword evidence="2" id="KW-0479">Metal-binding</keyword>
<dbReference type="SUPFAM" id="SSF74650">
    <property type="entry name" value="Galactose mutarotase-like"/>
    <property type="match status" value="1"/>
</dbReference>
<name>A0ABT1YN23_9BACL</name>
<evidence type="ECO:0000256" key="2">
    <source>
        <dbReference type="ARBA" id="ARBA00022723"/>
    </source>
</evidence>
<dbReference type="Pfam" id="PF09261">
    <property type="entry name" value="Alpha-mann_mid"/>
    <property type="match status" value="1"/>
</dbReference>
<dbReference type="Proteomes" id="UP001300012">
    <property type="component" value="Unassembled WGS sequence"/>
</dbReference>
<dbReference type="Gene3D" id="2.60.40.1180">
    <property type="entry name" value="Golgi alpha-mannosidase II"/>
    <property type="match status" value="1"/>
</dbReference>
<dbReference type="Gene3D" id="1.20.1270.50">
    <property type="entry name" value="Glycoside hydrolase family 38, central domain"/>
    <property type="match status" value="1"/>
</dbReference>
<evidence type="ECO:0000313" key="7">
    <source>
        <dbReference type="Proteomes" id="UP001300012"/>
    </source>
</evidence>
<dbReference type="InterPro" id="IPR015341">
    <property type="entry name" value="Glyco_hydro_38_cen"/>
</dbReference>